<dbReference type="InterPro" id="IPR023459">
    <property type="entry name" value="Tscrpt_elong_fac_GreA/B_fam"/>
</dbReference>
<dbReference type="AlphaFoldDB" id="A0A1F5GDW1"/>
<proteinExistence type="inferred from homology"/>
<dbReference type="HAMAP" id="MF_00105">
    <property type="entry name" value="GreA_GreB"/>
    <property type="match status" value="1"/>
</dbReference>
<evidence type="ECO:0000259" key="11">
    <source>
        <dbReference type="Pfam" id="PF03449"/>
    </source>
</evidence>
<dbReference type="FunFam" id="1.10.287.180:FF:000001">
    <property type="entry name" value="Transcription elongation factor GreA"/>
    <property type="match status" value="1"/>
</dbReference>
<dbReference type="SUPFAM" id="SSF54534">
    <property type="entry name" value="FKBP-like"/>
    <property type="match status" value="1"/>
</dbReference>
<dbReference type="NCBIfam" id="TIGR01462">
    <property type="entry name" value="greA"/>
    <property type="match status" value="1"/>
</dbReference>
<dbReference type="Pfam" id="PF03449">
    <property type="entry name" value="GreA_GreB_N"/>
    <property type="match status" value="1"/>
</dbReference>
<evidence type="ECO:0000256" key="9">
    <source>
        <dbReference type="RuleBase" id="RU000556"/>
    </source>
</evidence>
<dbReference type="GO" id="GO:0003746">
    <property type="term" value="F:translation elongation factor activity"/>
    <property type="evidence" value="ECO:0007669"/>
    <property type="project" value="UniProtKB-KW"/>
</dbReference>
<dbReference type="GO" id="GO:0070063">
    <property type="term" value="F:RNA polymerase binding"/>
    <property type="evidence" value="ECO:0007669"/>
    <property type="project" value="InterPro"/>
</dbReference>
<evidence type="ECO:0000256" key="4">
    <source>
        <dbReference type="ARBA" id="ARBA00023125"/>
    </source>
</evidence>
<dbReference type="PANTHER" id="PTHR30437:SF4">
    <property type="entry name" value="TRANSCRIPTION ELONGATION FACTOR GREA"/>
    <property type="match status" value="1"/>
</dbReference>
<comment type="caution">
    <text evidence="12">The sequence shown here is derived from an EMBL/GenBank/DDBJ whole genome shotgun (WGS) entry which is preliminary data.</text>
</comment>
<dbReference type="PROSITE" id="PS00830">
    <property type="entry name" value="GREAB_2"/>
    <property type="match status" value="1"/>
</dbReference>
<reference evidence="12 13" key="1">
    <citation type="journal article" date="2016" name="Nat. Commun.">
        <title>Thousands of microbial genomes shed light on interconnected biogeochemical processes in an aquifer system.</title>
        <authorList>
            <person name="Anantharaman K."/>
            <person name="Brown C.T."/>
            <person name="Hug L.A."/>
            <person name="Sharon I."/>
            <person name="Castelle C.J."/>
            <person name="Probst A.J."/>
            <person name="Thomas B.C."/>
            <person name="Singh A."/>
            <person name="Wilkins M.J."/>
            <person name="Karaoz U."/>
            <person name="Brodie E.L."/>
            <person name="Williams K.H."/>
            <person name="Hubbard S.S."/>
            <person name="Banfield J.F."/>
        </authorList>
    </citation>
    <scope>NUCLEOTIDE SEQUENCE [LARGE SCALE GENOMIC DNA]</scope>
</reference>
<keyword evidence="4 8" id="KW-0238">DNA-binding</keyword>
<keyword evidence="5 8" id="KW-0804">Transcription</keyword>
<dbReference type="InterPro" id="IPR006359">
    <property type="entry name" value="Tscrpt_elong_fac_GreA"/>
</dbReference>
<dbReference type="PIRSF" id="PIRSF006092">
    <property type="entry name" value="GreA_GreB"/>
    <property type="match status" value="1"/>
</dbReference>
<dbReference type="GO" id="GO:0003677">
    <property type="term" value="F:DNA binding"/>
    <property type="evidence" value="ECO:0007669"/>
    <property type="project" value="UniProtKB-UniRule"/>
</dbReference>
<keyword evidence="12" id="KW-0648">Protein biosynthesis</keyword>
<dbReference type="InterPro" id="IPR028624">
    <property type="entry name" value="Tscrpt_elong_fac_GreA/B"/>
</dbReference>
<dbReference type="InterPro" id="IPR036805">
    <property type="entry name" value="Tscrpt_elong_fac_GreA/B_N_sf"/>
</dbReference>
<keyword evidence="3 8" id="KW-0805">Transcription regulation</keyword>
<accession>A0A1F5GDW1</accession>
<evidence type="ECO:0000256" key="8">
    <source>
        <dbReference type="HAMAP-Rule" id="MF_00105"/>
    </source>
</evidence>
<dbReference type="Pfam" id="PF01272">
    <property type="entry name" value="GreA_GreB"/>
    <property type="match status" value="1"/>
</dbReference>
<evidence type="ECO:0000313" key="12">
    <source>
        <dbReference type="EMBL" id="OGD90034.1"/>
    </source>
</evidence>
<keyword evidence="12" id="KW-0251">Elongation factor</keyword>
<protein>
    <recommendedName>
        <fullName evidence="2 8">Transcription elongation factor GreA</fullName>
    </recommendedName>
    <alternativeName>
        <fullName evidence="7 8">Transcript cleavage factor GreA</fullName>
    </alternativeName>
</protein>
<gene>
    <name evidence="8" type="primary">greA</name>
    <name evidence="12" type="ORF">A3D07_02475</name>
</gene>
<feature type="domain" description="Transcription elongation factor GreA/GreB N-terminal" evidence="11">
    <location>
        <begin position="8"/>
        <end position="78"/>
    </location>
</feature>
<dbReference type="InterPro" id="IPR001437">
    <property type="entry name" value="Tscrpt_elong_fac_GreA/B_C"/>
</dbReference>
<dbReference type="InterPro" id="IPR036953">
    <property type="entry name" value="GreA/GreB_C_sf"/>
</dbReference>
<evidence type="ECO:0000256" key="5">
    <source>
        <dbReference type="ARBA" id="ARBA00023163"/>
    </source>
</evidence>
<dbReference type="EMBL" id="MFBF01000056">
    <property type="protein sequence ID" value="OGD90034.1"/>
    <property type="molecule type" value="Genomic_DNA"/>
</dbReference>
<sequence>MAFSSKKIILTKEGFANLQREYQELINQKRPAVINRISRAREFGDLSENSEYDAAKEEQTLLEVRITQLEQVLKNFQIVQDVQKTDIVVIGSTVVVEINDEIHEFSLVGSMEANPAAKKISNESPVGKALLGLKAGESVEVAISPVKSRIKVLEIK</sequence>
<evidence type="ECO:0000256" key="3">
    <source>
        <dbReference type="ARBA" id="ARBA00023015"/>
    </source>
</evidence>
<evidence type="ECO:0000256" key="2">
    <source>
        <dbReference type="ARBA" id="ARBA00013729"/>
    </source>
</evidence>
<dbReference type="PANTHER" id="PTHR30437">
    <property type="entry name" value="TRANSCRIPTION ELONGATION FACTOR GREA"/>
    <property type="match status" value="1"/>
</dbReference>
<organism evidence="12 13">
    <name type="scientific">Candidatus Curtissbacteria bacterium RIFCSPHIGHO2_02_FULL_42_15</name>
    <dbReference type="NCBI Taxonomy" id="1797716"/>
    <lineage>
        <taxon>Bacteria</taxon>
        <taxon>Candidatus Curtissiibacteriota</taxon>
    </lineage>
</organism>
<dbReference type="Gene3D" id="3.10.50.30">
    <property type="entry name" value="Transcription elongation factor, GreA/GreB, C-terminal domain"/>
    <property type="match status" value="1"/>
</dbReference>
<dbReference type="InterPro" id="IPR022691">
    <property type="entry name" value="Tscrpt_elong_fac_GreA/B_N"/>
</dbReference>
<evidence type="ECO:0000313" key="13">
    <source>
        <dbReference type="Proteomes" id="UP000177124"/>
    </source>
</evidence>
<evidence type="ECO:0000256" key="1">
    <source>
        <dbReference type="ARBA" id="ARBA00008213"/>
    </source>
</evidence>
<dbReference type="Proteomes" id="UP000177124">
    <property type="component" value="Unassembled WGS sequence"/>
</dbReference>
<dbReference type="SUPFAM" id="SSF46557">
    <property type="entry name" value="GreA transcript cleavage protein, N-terminal domain"/>
    <property type="match status" value="1"/>
</dbReference>
<dbReference type="GO" id="GO:0032784">
    <property type="term" value="P:regulation of DNA-templated transcription elongation"/>
    <property type="evidence" value="ECO:0007669"/>
    <property type="project" value="UniProtKB-UniRule"/>
</dbReference>
<feature type="domain" description="Transcription elongation factor GreA/GreB C-terminal" evidence="10">
    <location>
        <begin position="84"/>
        <end position="156"/>
    </location>
</feature>
<name>A0A1F5GDW1_9BACT</name>
<comment type="function">
    <text evidence="6 8 9">Necessary for efficient RNA polymerase transcription elongation past template-encoded arresting sites. The arresting sites in DNA have the property of trapping a certain fraction of elongating RNA polymerases that pass through, resulting in locked ternary complexes. Cleavage of the nascent transcript by cleavage factors such as GreA or GreB allows the resumption of elongation from the new 3'terminus. GreA releases sequences of 2 to 3 nucleotides.</text>
</comment>
<comment type="similarity">
    <text evidence="1 8 9">Belongs to the GreA/GreB family.</text>
</comment>
<dbReference type="NCBIfam" id="NF001263">
    <property type="entry name" value="PRK00226.1-4"/>
    <property type="match status" value="1"/>
</dbReference>
<dbReference type="STRING" id="1797716.A3D07_02475"/>
<evidence type="ECO:0000259" key="10">
    <source>
        <dbReference type="Pfam" id="PF01272"/>
    </source>
</evidence>
<evidence type="ECO:0000256" key="7">
    <source>
        <dbReference type="ARBA" id="ARBA00030776"/>
    </source>
</evidence>
<evidence type="ECO:0000256" key="6">
    <source>
        <dbReference type="ARBA" id="ARBA00024916"/>
    </source>
</evidence>
<dbReference type="Gene3D" id="1.10.287.180">
    <property type="entry name" value="Transcription elongation factor, GreA/GreB, N-terminal domain"/>
    <property type="match status" value="1"/>
</dbReference>
<dbReference type="GO" id="GO:0006354">
    <property type="term" value="P:DNA-templated transcription elongation"/>
    <property type="evidence" value="ECO:0007669"/>
    <property type="project" value="TreeGrafter"/>
</dbReference>
<dbReference type="InterPro" id="IPR018151">
    <property type="entry name" value="TF_GreA/GreB_CS"/>
</dbReference>